<dbReference type="AlphaFoldDB" id="A0AAD5FM89"/>
<dbReference type="PANTHER" id="PTHR22442">
    <property type="match status" value="1"/>
</dbReference>
<organism evidence="1 2">
    <name type="scientific">Silurus asotus</name>
    <name type="common">Amur catfish</name>
    <name type="synonym">Parasilurus asotus</name>
    <dbReference type="NCBI Taxonomy" id="30991"/>
    <lineage>
        <taxon>Eukaryota</taxon>
        <taxon>Metazoa</taxon>
        <taxon>Chordata</taxon>
        <taxon>Craniata</taxon>
        <taxon>Vertebrata</taxon>
        <taxon>Euteleostomi</taxon>
        <taxon>Actinopterygii</taxon>
        <taxon>Neopterygii</taxon>
        <taxon>Teleostei</taxon>
        <taxon>Ostariophysi</taxon>
        <taxon>Siluriformes</taxon>
        <taxon>Siluridae</taxon>
        <taxon>Silurus</taxon>
    </lineage>
</organism>
<protein>
    <submittedName>
        <fullName evidence="1">Protein FAM169B isoform X1</fullName>
    </submittedName>
</protein>
<dbReference type="Proteomes" id="UP001205998">
    <property type="component" value="Unassembled WGS sequence"/>
</dbReference>
<keyword evidence="2" id="KW-1185">Reference proteome</keyword>
<feature type="non-terminal residue" evidence="1">
    <location>
        <position position="1"/>
    </location>
</feature>
<name>A0AAD5FM89_SILAS</name>
<dbReference type="InterPro" id="IPR029625">
    <property type="entry name" value="FAM169"/>
</dbReference>
<dbReference type="PANTHER" id="PTHR22442:SF4">
    <property type="entry name" value="PROTEIN FAM169BP"/>
    <property type="match status" value="1"/>
</dbReference>
<reference evidence="1" key="1">
    <citation type="submission" date="2018-07" db="EMBL/GenBank/DDBJ databases">
        <title>Comparative genomics of catfishes provides insights into carnivory and benthic adaptation.</title>
        <authorList>
            <person name="Zhang Y."/>
            <person name="Wang D."/>
            <person name="Peng Z."/>
            <person name="Zheng S."/>
            <person name="Shao F."/>
            <person name="Tao W."/>
        </authorList>
    </citation>
    <scope>NUCLEOTIDE SEQUENCE</scope>
    <source>
        <strain evidence="1">Chongqing</strain>
    </source>
</reference>
<proteinExistence type="predicted"/>
<sequence>QGSLCDGSTGQSYLLSVLDTMFVRSRWRRKGLAMQMLQDFCMSMPTQRVLGISYPISPSMYAVCKKYLEIHQEQRDRLYEVEAPGNWSQRRNVWLRVRVQHGPRHGEYALVMG</sequence>
<dbReference type="EMBL" id="MU551638">
    <property type="protein sequence ID" value="KAI5620953.1"/>
    <property type="molecule type" value="Genomic_DNA"/>
</dbReference>
<evidence type="ECO:0000313" key="1">
    <source>
        <dbReference type="EMBL" id="KAI5620953.1"/>
    </source>
</evidence>
<comment type="caution">
    <text evidence="1">The sequence shown here is derived from an EMBL/GenBank/DDBJ whole genome shotgun (WGS) entry which is preliminary data.</text>
</comment>
<evidence type="ECO:0000313" key="2">
    <source>
        <dbReference type="Proteomes" id="UP001205998"/>
    </source>
</evidence>
<accession>A0AAD5FM89</accession>
<gene>
    <name evidence="1" type="ORF">C0J50_19446</name>
</gene>